<feature type="compositionally biased region" description="Basic and acidic residues" evidence="1">
    <location>
        <begin position="123"/>
        <end position="155"/>
    </location>
</feature>
<accession>A0A034WS49</accession>
<dbReference type="PANTHER" id="PTHR21505">
    <property type="entry name" value="MADF DOMAIN-CONTAINING PROTEIN-RELATED"/>
    <property type="match status" value="1"/>
</dbReference>
<dbReference type="OrthoDB" id="8190343at2759"/>
<dbReference type="PROSITE" id="PS51029">
    <property type="entry name" value="MADF"/>
    <property type="match status" value="1"/>
</dbReference>
<organism evidence="3">
    <name type="scientific">Bactrocera dorsalis</name>
    <name type="common">Oriental fruit fly</name>
    <name type="synonym">Dacus dorsalis</name>
    <dbReference type="NCBI Taxonomy" id="27457"/>
    <lineage>
        <taxon>Eukaryota</taxon>
        <taxon>Metazoa</taxon>
        <taxon>Ecdysozoa</taxon>
        <taxon>Arthropoda</taxon>
        <taxon>Hexapoda</taxon>
        <taxon>Insecta</taxon>
        <taxon>Pterygota</taxon>
        <taxon>Neoptera</taxon>
        <taxon>Endopterygota</taxon>
        <taxon>Diptera</taxon>
        <taxon>Brachycera</taxon>
        <taxon>Muscomorpha</taxon>
        <taxon>Tephritoidea</taxon>
        <taxon>Tephritidae</taxon>
        <taxon>Bactrocera</taxon>
        <taxon>Bactrocera</taxon>
    </lineage>
</organism>
<dbReference type="RefSeq" id="XP_011206807.2">
    <property type="nucleotide sequence ID" value="XM_011208505.4"/>
</dbReference>
<proteinExistence type="predicted"/>
<feature type="domain" description="MADF" evidence="2">
    <location>
        <begin position="10"/>
        <end position="101"/>
    </location>
</feature>
<feature type="region of interest" description="Disordered" evidence="1">
    <location>
        <begin position="107"/>
        <end position="156"/>
    </location>
</feature>
<dbReference type="PANTHER" id="PTHR21505:SF12">
    <property type="entry name" value="MADF DOMAIN-CONTAINING PROTEIN-RELATED"/>
    <property type="match status" value="1"/>
</dbReference>
<dbReference type="Pfam" id="PF10545">
    <property type="entry name" value="MADF_DNA_bdg"/>
    <property type="match status" value="1"/>
</dbReference>
<evidence type="ECO:0000313" key="3">
    <source>
        <dbReference type="EMBL" id="JAC57015.1"/>
    </source>
</evidence>
<evidence type="ECO:0000259" key="2">
    <source>
        <dbReference type="PROSITE" id="PS51029"/>
    </source>
</evidence>
<dbReference type="AlphaFoldDB" id="A0A034WS49"/>
<protein>
    <recommendedName>
        <fullName evidence="2">MADF domain-containing protein</fullName>
    </recommendedName>
</protein>
<dbReference type="InterPro" id="IPR006578">
    <property type="entry name" value="MADF-dom"/>
</dbReference>
<dbReference type="EMBL" id="GAKP01001937">
    <property type="protein sequence ID" value="JAC57015.1"/>
    <property type="molecule type" value="Transcribed_RNA"/>
</dbReference>
<sequence>MDFRHTEVLKLLSIYRQYECLWNCFSPDYKQPDMKKSAWIELSMHFGKEVDELKKKMKHLRNCYSAERKKVEASKNKHGIPTYEPRLYYYQQMDFLAPVVSLRKFSEQENNDDPLGESKGISPKHDLTLSDRKRQRMDSSDTESDRASSHAELRTAKIPLDSDDSLSMIQIESKPIKRRLLVNDVLKEQTQKVTKSQTRSCKEDTFCAMLCSELKLLKSEETYDNVTSEIFTAVKNAKIAERQRNYQSDNESKSFNRN</sequence>
<dbReference type="SMART" id="SM00595">
    <property type="entry name" value="MADF"/>
    <property type="match status" value="1"/>
</dbReference>
<name>A0A034WS49_BACDO</name>
<evidence type="ECO:0000256" key="1">
    <source>
        <dbReference type="SAM" id="MobiDB-lite"/>
    </source>
</evidence>
<dbReference type="GeneID" id="105228616"/>
<reference evidence="3" key="1">
    <citation type="journal article" date="2014" name="BMC Genomics">
        <title>Characterizing the developmental transcriptome of the oriental fruit fly, Bactrocera dorsalis (Diptera: Tephritidae) through comparative genomic analysis with Drosophila melanogaster utilizing modENCODE datasets.</title>
        <authorList>
            <person name="Geib S.M."/>
            <person name="Calla B."/>
            <person name="Hall B."/>
            <person name="Hou S."/>
            <person name="Manoukis N.C."/>
        </authorList>
    </citation>
    <scope>NUCLEOTIDE SEQUENCE</scope>
    <source>
        <strain evidence="3">Punador</strain>
    </source>
</reference>
<dbReference type="KEGG" id="bdr:105228616"/>